<gene>
    <name evidence="1" type="ORF">EJB05_50399</name>
</gene>
<dbReference type="EMBL" id="RWGY01000110">
    <property type="protein sequence ID" value="TVU04034.1"/>
    <property type="molecule type" value="Genomic_DNA"/>
</dbReference>
<protein>
    <submittedName>
        <fullName evidence="1">Uncharacterized protein</fullName>
    </submittedName>
</protein>
<name>A0A5J9SYE7_9POAL</name>
<accession>A0A5J9SYE7</accession>
<feature type="non-terminal residue" evidence="1">
    <location>
        <position position="1"/>
    </location>
</feature>
<dbReference type="Gramene" id="TVU04034">
    <property type="protein sequence ID" value="TVU04034"/>
    <property type="gene ID" value="EJB05_50399"/>
</dbReference>
<proteinExistence type="predicted"/>
<evidence type="ECO:0000313" key="1">
    <source>
        <dbReference type="EMBL" id="TVU04034.1"/>
    </source>
</evidence>
<dbReference type="AlphaFoldDB" id="A0A5J9SYE7"/>
<sequence>MAPLRGFRSRRGLRFLRSNASCGISGVKEEKGIELYLHLGDGSIEACSSPSAASMWFGMIYKEFDLLNKTYDVGLLDMGVKHERDNEAAFEDLRRER</sequence>
<reference evidence="1 2" key="1">
    <citation type="journal article" date="2019" name="Sci. Rep.">
        <title>A high-quality genome of Eragrostis curvula grass provides insights into Poaceae evolution and supports new strategies to enhance forage quality.</title>
        <authorList>
            <person name="Carballo J."/>
            <person name="Santos B.A.C.M."/>
            <person name="Zappacosta D."/>
            <person name="Garbus I."/>
            <person name="Selva J.P."/>
            <person name="Gallo C.A."/>
            <person name="Diaz A."/>
            <person name="Albertini E."/>
            <person name="Caccamo M."/>
            <person name="Echenique V."/>
        </authorList>
    </citation>
    <scope>NUCLEOTIDE SEQUENCE [LARGE SCALE GENOMIC DNA]</scope>
    <source>
        <strain evidence="2">cv. Victoria</strain>
        <tissue evidence="1">Leaf</tissue>
    </source>
</reference>
<comment type="caution">
    <text evidence="1">The sequence shown here is derived from an EMBL/GenBank/DDBJ whole genome shotgun (WGS) entry which is preliminary data.</text>
</comment>
<evidence type="ECO:0000313" key="2">
    <source>
        <dbReference type="Proteomes" id="UP000324897"/>
    </source>
</evidence>
<organism evidence="1 2">
    <name type="scientific">Eragrostis curvula</name>
    <name type="common">weeping love grass</name>
    <dbReference type="NCBI Taxonomy" id="38414"/>
    <lineage>
        <taxon>Eukaryota</taxon>
        <taxon>Viridiplantae</taxon>
        <taxon>Streptophyta</taxon>
        <taxon>Embryophyta</taxon>
        <taxon>Tracheophyta</taxon>
        <taxon>Spermatophyta</taxon>
        <taxon>Magnoliopsida</taxon>
        <taxon>Liliopsida</taxon>
        <taxon>Poales</taxon>
        <taxon>Poaceae</taxon>
        <taxon>PACMAD clade</taxon>
        <taxon>Chloridoideae</taxon>
        <taxon>Eragrostideae</taxon>
        <taxon>Eragrostidinae</taxon>
        <taxon>Eragrostis</taxon>
    </lineage>
</organism>
<dbReference type="Proteomes" id="UP000324897">
    <property type="component" value="Unassembled WGS sequence"/>
</dbReference>
<keyword evidence="2" id="KW-1185">Reference proteome</keyword>